<organism evidence="3">
    <name type="scientific">Ixodes ricinus</name>
    <name type="common">Common tick</name>
    <name type="synonym">Acarus ricinus</name>
    <dbReference type="NCBI Taxonomy" id="34613"/>
    <lineage>
        <taxon>Eukaryota</taxon>
        <taxon>Metazoa</taxon>
        <taxon>Ecdysozoa</taxon>
        <taxon>Arthropoda</taxon>
        <taxon>Chelicerata</taxon>
        <taxon>Arachnida</taxon>
        <taxon>Acari</taxon>
        <taxon>Parasitiformes</taxon>
        <taxon>Ixodida</taxon>
        <taxon>Ixodoidea</taxon>
        <taxon>Ixodidae</taxon>
        <taxon>Ixodinae</taxon>
        <taxon>Ixodes</taxon>
    </lineage>
</organism>
<evidence type="ECO:0000256" key="2">
    <source>
        <dbReference type="SAM" id="Phobius"/>
    </source>
</evidence>
<sequence>MALGGPGQFSSATSLWCLVLLQGVTPGVSCCMAVLRLSRGGARGEYSRDTSSRGVLGLPTGSRGTGVLEPGPAPSATLPRRRGTRLRRLHSNAAAVLLLCLGRAPATSACVVL</sequence>
<keyword evidence="2" id="KW-0812">Transmembrane</keyword>
<keyword evidence="2" id="KW-0472">Membrane</keyword>
<reference evidence="3" key="1">
    <citation type="submission" date="2019-12" db="EMBL/GenBank/DDBJ databases">
        <title>An insight into the sialome of adult female Ixodes ricinus ticks feeding for 6 days.</title>
        <authorList>
            <person name="Perner J."/>
            <person name="Ribeiro J.M.C."/>
        </authorList>
    </citation>
    <scope>NUCLEOTIDE SEQUENCE</scope>
    <source>
        <strain evidence="3">Semi-engorged</strain>
        <tissue evidence="3">Salivary glands</tissue>
    </source>
</reference>
<name>A0A6B0UKU4_IXORI</name>
<keyword evidence="2" id="KW-1133">Transmembrane helix</keyword>
<protein>
    <submittedName>
        <fullName evidence="3">Uncharacterized protein</fullName>
    </submittedName>
</protein>
<dbReference type="EMBL" id="GIFC01008151">
    <property type="protein sequence ID" value="MXU90234.1"/>
    <property type="molecule type" value="Transcribed_RNA"/>
</dbReference>
<feature type="transmembrane region" description="Helical" evidence="2">
    <location>
        <begin position="12"/>
        <end position="35"/>
    </location>
</feature>
<evidence type="ECO:0000256" key="1">
    <source>
        <dbReference type="SAM" id="MobiDB-lite"/>
    </source>
</evidence>
<feature type="region of interest" description="Disordered" evidence="1">
    <location>
        <begin position="46"/>
        <end position="80"/>
    </location>
</feature>
<dbReference type="AlphaFoldDB" id="A0A6B0UKU4"/>
<proteinExistence type="predicted"/>
<accession>A0A6B0UKU4</accession>
<evidence type="ECO:0000313" key="3">
    <source>
        <dbReference type="EMBL" id="MXU90234.1"/>
    </source>
</evidence>